<sequence length="176" mass="19953">MGIELQYFFNSPLPLPELAAVLDHELGCAFKPYQSDEPAYSTTLLGMGVSLGRHDFENDCELDFESFQYYLDLQTSAGMGDRRPVQLPLLLAITHVIHRRLGYPGILVYDLQILLARYEQRGSGPDHTMVDTLSGTSPRDYENHLHTLWNRCPPGFGRPHAEQPHPAETNPTPHRR</sequence>
<proteinExistence type="predicted"/>
<name>A0ABP3DZK4_9PSEU</name>
<keyword evidence="3" id="KW-1185">Reference proteome</keyword>
<dbReference type="EMBL" id="BAAABU010000013">
    <property type="protein sequence ID" value="GAA0245018.1"/>
    <property type="molecule type" value="Genomic_DNA"/>
</dbReference>
<protein>
    <submittedName>
        <fullName evidence="2">Uncharacterized protein</fullName>
    </submittedName>
</protein>
<evidence type="ECO:0000313" key="2">
    <source>
        <dbReference type="EMBL" id="GAA0245018.1"/>
    </source>
</evidence>
<evidence type="ECO:0000256" key="1">
    <source>
        <dbReference type="SAM" id="MobiDB-lite"/>
    </source>
</evidence>
<dbReference type="Proteomes" id="UP001500416">
    <property type="component" value="Unassembled WGS sequence"/>
</dbReference>
<organism evidence="2 3">
    <name type="scientific">Saccharothrix mutabilis subsp. mutabilis</name>
    <dbReference type="NCBI Taxonomy" id="66855"/>
    <lineage>
        <taxon>Bacteria</taxon>
        <taxon>Bacillati</taxon>
        <taxon>Actinomycetota</taxon>
        <taxon>Actinomycetes</taxon>
        <taxon>Pseudonocardiales</taxon>
        <taxon>Pseudonocardiaceae</taxon>
        <taxon>Saccharothrix</taxon>
    </lineage>
</organism>
<evidence type="ECO:0000313" key="3">
    <source>
        <dbReference type="Proteomes" id="UP001500416"/>
    </source>
</evidence>
<comment type="caution">
    <text evidence="2">The sequence shown here is derived from an EMBL/GenBank/DDBJ whole genome shotgun (WGS) entry which is preliminary data.</text>
</comment>
<feature type="region of interest" description="Disordered" evidence="1">
    <location>
        <begin position="154"/>
        <end position="176"/>
    </location>
</feature>
<reference evidence="3" key="1">
    <citation type="journal article" date="2019" name="Int. J. Syst. Evol. Microbiol.">
        <title>The Global Catalogue of Microorganisms (GCM) 10K type strain sequencing project: providing services to taxonomists for standard genome sequencing and annotation.</title>
        <authorList>
            <consortium name="The Broad Institute Genomics Platform"/>
            <consortium name="The Broad Institute Genome Sequencing Center for Infectious Disease"/>
            <person name="Wu L."/>
            <person name="Ma J."/>
        </authorList>
    </citation>
    <scope>NUCLEOTIDE SEQUENCE [LARGE SCALE GENOMIC DNA]</scope>
    <source>
        <strain evidence="3">JCM 3380</strain>
    </source>
</reference>
<dbReference type="RefSeq" id="WP_343936351.1">
    <property type="nucleotide sequence ID" value="NZ_BAAABU010000013.1"/>
</dbReference>
<gene>
    <name evidence="2" type="ORF">GCM10010492_50450</name>
</gene>
<accession>A0ABP3DZK4</accession>